<feature type="region of interest" description="Disordered" evidence="2">
    <location>
        <begin position="159"/>
        <end position="188"/>
    </location>
</feature>
<dbReference type="SMART" id="SM00324">
    <property type="entry name" value="RhoGAP"/>
    <property type="match status" value="1"/>
</dbReference>
<feature type="region of interest" description="Disordered" evidence="2">
    <location>
        <begin position="229"/>
        <end position="266"/>
    </location>
</feature>
<dbReference type="PROSITE" id="PS50003">
    <property type="entry name" value="PH_DOMAIN"/>
    <property type="match status" value="1"/>
</dbReference>
<dbReference type="GO" id="GO:0005096">
    <property type="term" value="F:GTPase activator activity"/>
    <property type="evidence" value="ECO:0007669"/>
    <property type="project" value="UniProtKB-KW"/>
</dbReference>
<feature type="domain" description="WW" evidence="4">
    <location>
        <begin position="937"/>
        <end position="964"/>
    </location>
</feature>
<gene>
    <name evidence="7" type="primary">LOC107271569</name>
</gene>
<evidence type="ECO:0000259" key="3">
    <source>
        <dbReference type="PROSITE" id="PS50003"/>
    </source>
</evidence>
<dbReference type="PROSITE" id="PS50238">
    <property type="entry name" value="RHOGAP"/>
    <property type="match status" value="1"/>
</dbReference>
<dbReference type="Pfam" id="PF00620">
    <property type="entry name" value="RhoGAP"/>
    <property type="match status" value="1"/>
</dbReference>
<evidence type="ECO:0000313" key="6">
    <source>
        <dbReference type="Proteomes" id="UP000694920"/>
    </source>
</evidence>
<dbReference type="GO" id="GO:0007165">
    <property type="term" value="P:signal transduction"/>
    <property type="evidence" value="ECO:0007669"/>
    <property type="project" value="InterPro"/>
</dbReference>
<dbReference type="InterPro" id="IPR001849">
    <property type="entry name" value="PH_domain"/>
</dbReference>
<dbReference type="PROSITE" id="PS50020">
    <property type="entry name" value="WW_DOMAIN_2"/>
    <property type="match status" value="1"/>
</dbReference>
<accession>A0AAJ7C7N6</accession>
<dbReference type="CDD" id="cd13233">
    <property type="entry name" value="PH_ARHGAP9-like"/>
    <property type="match status" value="1"/>
</dbReference>
<dbReference type="RefSeq" id="XP_015603216.1">
    <property type="nucleotide sequence ID" value="XM_015747730.2"/>
</dbReference>
<dbReference type="PANTHER" id="PTHR23176:SF129">
    <property type="entry name" value="RHO GTPASE ACTIVATING PROTEIN AT 16F, ISOFORM E-RELATED"/>
    <property type="match status" value="1"/>
</dbReference>
<dbReference type="InterPro" id="IPR008936">
    <property type="entry name" value="Rho_GTPase_activation_prot"/>
</dbReference>
<feature type="compositionally biased region" description="Basic and acidic residues" evidence="2">
    <location>
        <begin position="249"/>
        <end position="266"/>
    </location>
</feature>
<sequence>MDRTYHAMEQKSLLDLGLCRTRRGLANCNWLPEDLRKSIVNLGPEEHEHPILDWLKQIRFTCAGDFNDISEFGNFRNVIVVDLDLEDLLRDMDGTLRAINCSCYVGDDEKCKVDFSQDGHACGGVADGNQCHKGVVERVSGDTQYVECNEDVCKAIERRSTTSDSDSSSQTSLDLPVEDLPQDESDDSVVLRSGRALSAISEVSEENFTEHSECHRRYNVNSIFDDGLRVPVPPTRRRTRKSLPAKLGAESEKKSEYSSSHDAENRRSYVDGLKTSAIDKDIFGETPERLFRSLVDIPQAIRTEYDDSQDFLLIDRVCRSTKLKRCRKNDHPGYGTYPVVQRRYRKSLVDISAGSDSYFCKADELPMDDYRQFLRSMTDPDNTAQGTLEIVTEVESGHLNNEDAESVRSKRSIEAFDEANSVEVETDNERMIIDKDGLNKSNSLDTVDDSEVEVFQPGNFVSEAETKEKYANLETMDTAIVNINNDGLGRPNPLDPVNVDNPDVEVFDTVESMSAPKTYIDNNGLNKPNPLDNVELYSKESVIEYIDDDGVEEPNALDSVNSDFELLPSKIVEHIDEDGLDKENPLDNVNTDVELLYSKETDVEYIDDNGVGKPNALDSVINSDFELLPSKVVERLHIDEDGLDKRNLLDITNTDADVELIQPKRIFHLESAVRNLKNVEEPESESVDVDDITDKSNFSLNDVNEDKKLEKSNTTDNTVIHRFKNMELSSEAYFNNDLFRTNSMETEHDRDDTEIITTEADGLAKPNPLEKNSPGSDEHDLIFESFESDRSFYSALDKASRSDCESCPESLPVLEEHSEKKNWSTADEDEDMETMEAPKVAERLYVNFPLKGNTENPDLTTSTPNKPIRKRAAALKDFDSGYSPSASRKVYEDLVDARIRFRERKGSMSSDVVHWMNSLMSSVLNDKYENDEDVVQWFSSNDAEGKIYFFEQNSNESSWALPSIRITGTEESSAKSGISTSSEFKSNAILTSQDVEVRNGSSADRVRVGKTRSMVLINQSAISRELASRKSGSIPRDWPQLFDGNMCVLKEGSINRTKITENGKKLRKNWSTSHVVLTELFLLFFKDAKTFAAMKTGQSASAKPDISVDLNGALVEPGERASSRKNVYIISTVLGLQVLIQSDNATIANEWYQEIHSAISRLPSGFETHSKMSTSLDSQPGGKHFLDASSPEESKRFAKIGRSRSVKIKRPDGSLEDLSGTAAERQTRIKAKLRRFFQRRPTMDSLVKNGIYKDEPAFGSYLSDVCPAEPPRIPRFVKACIEVLENNTENMKTDGLYRASGNLSQIQKIRLQVDQNNFDVLTQEEDVHVLTGALKLFFRELKEPLIPFAFFERALNASMSKKRLEKIQCFKEIVKALPPANHDTLQFLLQHLLRVTSYQEYNRMHIPNLAIVFGPTLMWPAEESANMALDLMQQNLVIECLLSDYDRIFK</sequence>
<organism evidence="6 7">
    <name type="scientific">Cephus cinctus</name>
    <name type="common">Wheat stem sawfly</name>
    <dbReference type="NCBI Taxonomy" id="211228"/>
    <lineage>
        <taxon>Eukaryota</taxon>
        <taxon>Metazoa</taxon>
        <taxon>Ecdysozoa</taxon>
        <taxon>Arthropoda</taxon>
        <taxon>Hexapoda</taxon>
        <taxon>Insecta</taxon>
        <taxon>Pterygota</taxon>
        <taxon>Neoptera</taxon>
        <taxon>Endopterygota</taxon>
        <taxon>Hymenoptera</taxon>
        <taxon>Cephoidea</taxon>
        <taxon>Cephidae</taxon>
        <taxon>Cephus</taxon>
    </lineage>
</organism>
<dbReference type="PANTHER" id="PTHR23176">
    <property type="entry name" value="RHO/RAC/CDC GTPASE-ACTIVATING PROTEIN"/>
    <property type="match status" value="1"/>
</dbReference>
<dbReference type="InterPro" id="IPR000198">
    <property type="entry name" value="RhoGAP_dom"/>
</dbReference>
<dbReference type="InterPro" id="IPR011993">
    <property type="entry name" value="PH-like_dom_sf"/>
</dbReference>
<keyword evidence="6" id="KW-1185">Reference proteome</keyword>
<evidence type="ECO:0000256" key="1">
    <source>
        <dbReference type="ARBA" id="ARBA00022468"/>
    </source>
</evidence>
<feature type="domain" description="PH" evidence="3">
    <location>
        <begin position="1047"/>
        <end position="1160"/>
    </location>
</feature>
<dbReference type="SUPFAM" id="SSF48350">
    <property type="entry name" value="GTPase activation domain, GAP"/>
    <property type="match status" value="1"/>
</dbReference>
<feature type="compositionally biased region" description="Acidic residues" evidence="2">
    <location>
        <begin position="176"/>
        <end position="187"/>
    </location>
</feature>
<evidence type="ECO:0000313" key="7">
    <source>
        <dbReference type="RefSeq" id="XP_015603216.1"/>
    </source>
</evidence>
<dbReference type="Gene3D" id="1.10.555.10">
    <property type="entry name" value="Rho GTPase activation protein"/>
    <property type="match status" value="1"/>
</dbReference>
<evidence type="ECO:0000259" key="5">
    <source>
        <dbReference type="PROSITE" id="PS50238"/>
    </source>
</evidence>
<keyword evidence="1" id="KW-0343">GTPase activation</keyword>
<dbReference type="Pfam" id="PF00169">
    <property type="entry name" value="PH"/>
    <property type="match status" value="1"/>
</dbReference>
<feature type="domain" description="Rho-GAP" evidence="5">
    <location>
        <begin position="1260"/>
        <end position="1449"/>
    </location>
</feature>
<dbReference type="Gene3D" id="2.30.29.30">
    <property type="entry name" value="Pleckstrin-homology domain (PH domain)/Phosphotyrosine-binding domain (PTB)"/>
    <property type="match status" value="1"/>
</dbReference>
<dbReference type="SUPFAM" id="SSF50729">
    <property type="entry name" value="PH domain-like"/>
    <property type="match status" value="1"/>
</dbReference>
<proteinExistence type="predicted"/>
<protein>
    <submittedName>
        <fullName evidence="7">Rho-type GTPase-activating protein 2 isoform X1</fullName>
    </submittedName>
</protein>
<reference evidence="7" key="1">
    <citation type="submission" date="2025-08" db="UniProtKB">
        <authorList>
            <consortium name="RefSeq"/>
        </authorList>
    </citation>
    <scope>IDENTIFICATION</scope>
</reference>
<dbReference type="PROSITE" id="PS01159">
    <property type="entry name" value="WW_DOMAIN_1"/>
    <property type="match status" value="1"/>
</dbReference>
<name>A0AAJ7C7N6_CEPCN</name>
<dbReference type="Proteomes" id="UP000694920">
    <property type="component" value="Unplaced"/>
</dbReference>
<dbReference type="SMART" id="SM00233">
    <property type="entry name" value="PH"/>
    <property type="match status" value="1"/>
</dbReference>
<dbReference type="GO" id="GO:0005737">
    <property type="term" value="C:cytoplasm"/>
    <property type="evidence" value="ECO:0007669"/>
    <property type="project" value="TreeGrafter"/>
</dbReference>
<dbReference type="KEGG" id="ccin:107271569"/>
<feature type="compositionally biased region" description="Low complexity" evidence="2">
    <location>
        <begin position="162"/>
        <end position="175"/>
    </location>
</feature>
<evidence type="ECO:0000256" key="2">
    <source>
        <dbReference type="SAM" id="MobiDB-lite"/>
    </source>
</evidence>
<dbReference type="FunFam" id="1.10.555.10:FF:000071">
    <property type="entry name" value="Rho GTPase activating protein 27"/>
    <property type="match status" value="1"/>
</dbReference>
<dbReference type="InterPro" id="IPR050729">
    <property type="entry name" value="Rho-GAP"/>
</dbReference>
<dbReference type="InterPro" id="IPR001202">
    <property type="entry name" value="WW_dom"/>
</dbReference>
<evidence type="ECO:0000259" key="4">
    <source>
        <dbReference type="PROSITE" id="PS50020"/>
    </source>
</evidence>
<dbReference type="GeneID" id="107271569"/>